<evidence type="ECO:0000259" key="1">
    <source>
        <dbReference type="SMART" id="SM00535"/>
    </source>
</evidence>
<dbReference type="InterPro" id="IPR000999">
    <property type="entry name" value="RNase_III_dom"/>
</dbReference>
<protein>
    <recommendedName>
        <fullName evidence="1">RNase III domain-containing protein</fullName>
    </recommendedName>
</protein>
<comment type="caution">
    <text evidence="2">The sequence shown here is derived from an EMBL/GenBank/DDBJ whole genome shotgun (WGS) entry which is preliminary data.</text>
</comment>
<dbReference type="GO" id="GO:0006396">
    <property type="term" value="P:RNA processing"/>
    <property type="evidence" value="ECO:0007669"/>
    <property type="project" value="InterPro"/>
</dbReference>
<accession>A0AAW0QAY6</accession>
<organism evidence="2 3">
    <name type="scientific">Apiospora kogelbergensis</name>
    <dbReference type="NCBI Taxonomy" id="1337665"/>
    <lineage>
        <taxon>Eukaryota</taxon>
        <taxon>Fungi</taxon>
        <taxon>Dikarya</taxon>
        <taxon>Ascomycota</taxon>
        <taxon>Pezizomycotina</taxon>
        <taxon>Sordariomycetes</taxon>
        <taxon>Xylariomycetidae</taxon>
        <taxon>Amphisphaeriales</taxon>
        <taxon>Apiosporaceae</taxon>
        <taxon>Apiospora</taxon>
    </lineage>
</organism>
<proteinExistence type="predicted"/>
<dbReference type="AlphaFoldDB" id="A0AAW0QAY6"/>
<reference evidence="2 3" key="1">
    <citation type="submission" date="2023-01" db="EMBL/GenBank/DDBJ databases">
        <title>Analysis of 21 Apiospora genomes using comparative genomics revels a genus with tremendous synthesis potential of carbohydrate active enzymes and secondary metabolites.</title>
        <authorList>
            <person name="Sorensen T."/>
        </authorList>
    </citation>
    <scope>NUCLEOTIDE SEQUENCE [LARGE SCALE GENOMIC DNA]</scope>
    <source>
        <strain evidence="2 3">CBS 117206</strain>
    </source>
</reference>
<dbReference type="CDD" id="cd00593">
    <property type="entry name" value="RIBOc"/>
    <property type="match status" value="1"/>
</dbReference>
<dbReference type="SMART" id="SM00535">
    <property type="entry name" value="RIBOc"/>
    <property type="match status" value="1"/>
</dbReference>
<evidence type="ECO:0000313" key="2">
    <source>
        <dbReference type="EMBL" id="KAK8096949.1"/>
    </source>
</evidence>
<sequence length="153" mass="16039">MSRLIAPLVAAKLTMAQKIVGHVFRDAQLGVEALTAPGAVRTLENGALSYDGNASLALLGDGILRVGVGLQSRRLCETKGLSSLRISRAANNGNLARVCDTSCLTDCIVLHESTQGFASDKMKGTTVEAVLGAVFLDADLEAALAVMRQLEIE</sequence>
<dbReference type="SUPFAM" id="SSF69065">
    <property type="entry name" value="RNase III domain-like"/>
    <property type="match status" value="1"/>
</dbReference>
<keyword evidence="3" id="KW-1185">Reference proteome</keyword>
<feature type="domain" description="RNase III" evidence="1">
    <location>
        <begin position="28"/>
        <end position="153"/>
    </location>
</feature>
<dbReference type="InterPro" id="IPR036389">
    <property type="entry name" value="RNase_III_sf"/>
</dbReference>
<evidence type="ECO:0000313" key="3">
    <source>
        <dbReference type="Proteomes" id="UP001392437"/>
    </source>
</evidence>
<dbReference type="Proteomes" id="UP001392437">
    <property type="component" value="Unassembled WGS sequence"/>
</dbReference>
<gene>
    <name evidence="2" type="ORF">PG999_012893</name>
</gene>
<dbReference type="EMBL" id="JAQQWP010000010">
    <property type="protein sequence ID" value="KAK8096949.1"/>
    <property type="molecule type" value="Genomic_DNA"/>
</dbReference>
<name>A0AAW0QAY6_9PEZI</name>
<dbReference type="Gene3D" id="1.10.1520.10">
    <property type="entry name" value="Ribonuclease III domain"/>
    <property type="match status" value="1"/>
</dbReference>
<dbReference type="GO" id="GO:0004525">
    <property type="term" value="F:ribonuclease III activity"/>
    <property type="evidence" value="ECO:0007669"/>
    <property type="project" value="InterPro"/>
</dbReference>